<dbReference type="GO" id="GO:0008448">
    <property type="term" value="F:N-acetylglucosamine-6-phosphate deacetylase activity"/>
    <property type="evidence" value="ECO:0007669"/>
    <property type="project" value="InterPro"/>
</dbReference>
<feature type="binding site" evidence="7">
    <location>
        <position position="133"/>
    </location>
    <ligand>
        <name>substrate</name>
    </ligand>
</feature>
<feature type="binding site" evidence="8">
    <location>
        <position position="209"/>
    </location>
    <ligand>
        <name>Zn(2+)</name>
        <dbReference type="ChEBI" id="CHEBI:29105"/>
    </ligand>
</feature>
<dbReference type="PIRSF" id="PIRSF038994">
    <property type="entry name" value="NagA"/>
    <property type="match status" value="1"/>
</dbReference>
<dbReference type="InterPro" id="IPR006680">
    <property type="entry name" value="Amidohydro-rel"/>
</dbReference>
<feature type="binding site" evidence="7">
    <location>
        <begin position="306"/>
        <end position="308"/>
    </location>
    <ligand>
        <name>substrate</name>
    </ligand>
</feature>
<accession>A0A561T398</accession>
<dbReference type="SUPFAM" id="SSF51556">
    <property type="entry name" value="Metallo-dependent hydrolases"/>
    <property type="match status" value="1"/>
</dbReference>
<reference evidence="10 11" key="1">
    <citation type="submission" date="2019-06" db="EMBL/GenBank/DDBJ databases">
        <title>Sequencing the genomes of 1000 actinobacteria strains.</title>
        <authorList>
            <person name="Klenk H.-P."/>
        </authorList>
    </citation>
    <scope>NUCLEOTIDE SEQUENCE [LARGE SCALE GENOMIC DNA]</scope>
    <source>
        <strain evidence="10 11">DSM 45671</strain>
    </source>
</reference>
<dbReference type="CDD" id="cd00854">
    <property type="entry name" value="NagA"/>
    <property type="match status" value="1"/>
</dbReference>
<keyword evidence="4 5" id="KW-0119">Carbohydrate metabolism</keyword>
<proteinExistence type="inferred from homology"/>
<evidence type="ECO:0000313" key="11">
    <source>
        <dbReference type="Proteomes" id="UP000321261"/>
    </source>
</evidence>
<feature type="domain" description="Amidohydrolase-related" evidence="9">
    <location>
        <begin position="47"/>
        <end position="366"/>
    </location>
</feature>
<evidence type="ECO:0000256" key="7">
    <source>
        <dbReference type="PIRSR" id="PIRSR038994-2"/>
    </source>
</evidence>
<protein>
    <submittedName>
        <fullName evidence="10">N-acetylglucosamine 6-phosphate deacetylase</fullName>
    </submittedName>
</protein>
<organism evidence="10 11">
    <name type="scientific">Pseudonocardia hierapolitana</name>
    <dbReference type="NCBI Taxonomy" id="1128676"/>
    <lineage>
        <taxon>Bacteria</taxon>
        <taxon>Bacillati</taxon>
        <taxon>Actinomycetota</taxon>
        <taxon>Actinomycetes</taxon>
        <taxon>Pseudonocardiales</taxon>
        <taxon>Pseudonocardiaceae</taxon>
        <taxon>Pseudonocardia</taxon>
    </lineage>
</organism>
<dbReference type="GO" id="GO:0046872">
    <property type="term" value="F:metal ion binding"/>
    <property type="evidence" value="ECO:0007669"/>
    <property type="project" value="UniProtKB-KW"/>
</dbReference>
<dbReference type="RefSeq" id="WP_147260039.1">
    <property type="nucleotide sequence ID" value="NZ_VIWU01000001.1"/>
</dbReference>
<evidence type="ECO:0000256" key="5">
    <source>
        <dbReference type="PIRNR" id="PIRNR038994"/>
    </source>
</evidence>
<dbReference type="Pfam" id="PF01979">
    <property type="entry name" value="Amidohydro_1"/>
    <property type="match status" value="1"/>
</dbReference>
<dbReference type="Gene3D" id="3.20.20.140">
    <property type="entry name" value="Metal-dependent hydrolases"/>
    <property type="match status" value="1"/>
</dbReference>
<evidence type="ECO:0000256" key="6">
    <source>
        <dbReference type="PIRSR" id="PIRSR038994-1"/>
    </source>
</evidence>
<keyword evidence="11" id="KW-1185">Reference proteome</keyword>
<dbReference type="EMBL" id="VIWU01000001">
    <property type="protein sequence ID" value="TWF81572.1"/>
    <property type="molecule type" value="Genomic_DNA"/>
</dbReference>
<dbReference type="InterPro" id="IPR011059">
    <property type="entry name" value="Metal-dep_hydrolase_composite"/>
</dbReference>
<sequence length="385" mass="38970">MILTAATLVADGLPVGPGWVEVSGDRIVATGAGTPAAPPEVDLGDGVLVPGFVDMHVHGGAGAAFPDGDADAALRAVAFHRAHGTTSTVASLVAAGPDELLKTVDTLADLVADGELAGVHLEGPWLAAGRCGAHDPRQLRDPDPGELDRLLRAGDGAVRMVTLAPERAGGLDAVRRIVDAGAVAALGHTDASYALTRDAIDAGASVGTHLFNAMAPVHHREPGPAVALLEDDRVTVELVTDGLHVHPALWEHVVRSAGTGRVAAVTDAMAAAGMPDGEYHLGAMRVTVSDGVARLAAGSDGRAGAIAGSTATTDALFAKVVRHAAVPREDALRRAVALTATTPARALGLADVGTIAPGGRADLVVLGPELRLREVYRAGVRVTPT</sequence>
<comment type="similarity">
    <text evidence="1 5">Belongs to the metallo-dependent hydrolases superfamily. NagA family.</text>
</comment>
<dbReference type="AlphaFoldDB" id="A0A561T398"/>
<evidence type="ECO:0000259" key="9">
    <source>
        <dbReference type="Pfam" id="PF01979"/>
    </source>
</evidence>
<feature type="binding site" evidence="7">
    <location>
        <position position="220"/>
    </location>
    <ligand>
        <name>substrate</name>
    </ligand>
</feature>
<dbReference type="SUPFAM" id="SSF51338">
    <property type="entry name" value="Composite domain of metallo-dependent hydrolases"/>
    <property type="match status" value="1"/>
</dbReference>
<keyword evidence="3 5" id="KW-0378">Hydrolase</keyword>
<comment type="cofactor">
    <cofactor evidence="8">
        <name>a divalent metal cation</name>
        <dbReference type="ChEBI" id="CHEBI:60240"/>
    </cofactor>
    <text evidence="8">Binds 1 divalent metal cation per subunit.</text>
</comment>
<evidence type="ECO:0000256" key="3">
    <source>
        <dbReference type="ARBA" id="ARBA00022801"/>
    </source>
</evidence>
<gene>
    <name evidence="10" type="ORF">FHX44_117517</name>
</gene>
<dbReference type="OrthoDB" id="9776488at2"/>
<dbReference type="InterPro" id="IPR003764">
    <property type="entry name" value="GlcNAc_6-P_deAcase"/>
</dbReference>
<dbReference type="GO" id="GO:0006046">
    <property type="term" value="P:N-acetylglucosamine catabolic process"/>
    <property type="evidence" value="ECO:0007669"/>
    <property type="project" value="TreeGrafter"/>
</dbReference>
<evidence type="ECO:0000256" key="1">
    <source>
        <dbReference type="ARBA" id="ARBA00010716"/>
    </source>
</evidence>
<dbReference type="InterPro" id="IPR032466">
    <property type="entry name" value="Metal_Hydrolase"/>
</dbReference>
<evidence type="ECO:0000313" key="10">
    <source>
        <dbReference type="EMBL" id="TWF81572.1"/>
    </source>
</evidence>
<feature type="binding site" evidence="8">
    <location>
        <position position="188"/>
    </location>
    <ligand>
        <name>Zn(2+)</name>
        <dbReference type="ChEBI" id="CHEBI:29105"/>
    </ligand>
</feature>
<feature type="binding site" evidence="7">
    <location>
        <position position="244"/>
    </location>
    <ligand>
        <name>substrate</name>
    </ligand>
</feature>
<dbReference type="PANTHER" id="PTHR11113">
    <property type="entry name" value="N-ACETYLGLUCOSAMINE-6-PHOSPHATE DEACETYLASE"/>
    <property type="match status" value="1"/>
</dbReference>
<evidence type="ECO:0000256" key="4">
    <source>
        <dbReference type="ARBA" id="ARBA00023277"/>
    </source>
</evidence>
<keyword evidence="2 8" id="KW-0479">Metal-binding</keyword>
<feature type="binding site" evidence="8">
    <location>
        <position position="122"/>
    </location>
    <ligand>
        <name>Zn(2+)</name>
        <dbReference type="ChEBI" id="CHEBI:29105"/>
    </ligand>
</feature>
<feature type="binding site" evidence="7">
    <location>
        <begin position="212"/>
        <end position="213"/>
    </location>
    <ligand>
        <name>substrate</name>
    </ligand>
</feature>
<feature type="active site" description="Proton donor/acceptor" evidence="6">
    <location>
        <position position="267"/>
    </location>
</feature>
<dbReference type="Proteomes" id="UP000321261">
    <property type="component" value="Unassembled WGS sequence"/>
</dbReference>
<name>A0A561T398_9PSEU</name>
<evidence type="ECO:0000256" key="2">
    <source>
        <dbReference type="ARBA" id="ARBA00022723"/>
    </source>
</evidence>
<comment type="caution">
    <text evidence="10">The sequence shown here is derived from an EMBL/GenBank/DDBJ whole genome shotgun (WGS) entry which is preliminary data.</text>
</comment>
<dbReference type="Gene3D" id="2.30.40.10">
    <property type="entry name" value="Urease, subunit C, domain 1"/>
    <property type="match status" value="1"/>
</dbReference>
<evidence type="ECO:0000256" key="8">
    <source>
        <dbReference type="PIRSR" id="PIRSR038994-3"/>
    </source>
</evidence>
<dbReference type="PANTHER" id="PTHR11113:SF14">
    <property type="entry name" value="N-ACETYLGLUCOSAMINE-6-PHOSPHATE DEACETYLASE"/>
    <property type="match status" value="1"/>
</dbReference>